<evidence type="ECO:0000313" key="2">
    <source>
        <dbReference type="Proteomes" id="UP000679373"/>
    </source>
</evidence>
<organism evidence="1 2">
    <name type="scientific">Clostridium beijerinckii</name>
    <name type="common">Clostridium MP</name>
    <dbReference type="NCBI Taxonomy" id="1520"/>
    <lineage>
        <taxon>Bacteria</taxon>
        <taxon>Bacillati</taxon>
        <taxon>Bacillota</taxon>
        <taxon>Clostridia</taxon>
        <taxon>Eubacteriales</taxon>
        <taxon>Clostridiaceae</taxon>
        <taxon>Clostridium</taxon>
    </lineage>
</organism>
<dbReference type="RefSeq" id="WP_139357408.1">
    <property type="nucleotide sequence ID" value="NZ_CP073653.1"/>
</dbReference>
<accession>A0AB74VLE4</accession>
<reference evidence="1" key="1">
    <citation type="submission" date="2021-04" db="EMBL/GenBank/DDBJ databases">
        <title>Complete genome sequence of the type strain Clostridium beijerinckii NRRL B-598.</title>
        <authorList>
            <person name="Sedlar K."/>
            <person name="Branska B."/>
            <person name="Bezdicek M."/>
            <person name="Nykrynova M."/>
            <person name="Lengerova M."/>
            <person name="Skutkova H."/>
            <person name="Patakova P."/>
        </authorList>
    </citation>
    <scope>NUCLEOTIDE SEQUENCE</scope>
    <source>
        <strain evidence="1">DSM 791</strain>
    </source>
</reference>
<gene>
    <name evidence="1" type="ORF">KEC93_10440</name>
</gene>
<dbReference type="GeneID" id="66344945"/>
<keyword evidence="2" id="KW-1185">Reference proteome</keyword>
<name>A0AB74VLE4_CLOBE</name>
<protein>
    <submittedName>
        <fullName evidence="1">Uncharacterized protein</fullName>
    </submittedName>
</protein>
<dbReference type="Proteomes" id="UP000679373">
    <property type="component" value="Chromosome"/>
</dbReference>
<proteinExistence type="predicted"/>
<dbReference type="EMBL" id="CP073653">
    <property type="protein sequence ID" value="QUN37196.1"/>
    <property type="molecule type" value="Genomic_DNA"/>
</dbReference>
<sequence length="66" mass="7490">MPELKDVSKVYDSIEELEDEYGYKNTIKALAISLNAITSKRLEKTIDVLIRYAKGVIKGADLDEDR</sequence>
<evidence type="ECO:0000313" key="1">
    <source>
        <dbReference type="EMBL" id="QUN37196.1"/>
    </source>
</evidence>
<dbReference type="AlphaFoldDB" id="A0AB74VLE4"/>